<evidence type="ECO:0000256" key="4">
    <source>
        <dbReference type="ARBA" id="ARBA00023015"/>
    </source>
</evidence>
<dbReference type="Gene3D" id="1.10.8.60">
    <property type="match status" value="1"/>
</dbReference>
<dbReference type="InterPro" id="IPR002078">
    <property type="entry name" value="Sigma_54_int"/>
</dbReference>
<keyword evidence="12" id="KW-1185">Reference proteome</keyword>
<dbReference type="InterPro" id="IPR025944">
    <property type="entry name" value="Sigma_54_int_dom_CS"/>
</dbReference>
<dbReference type="InterPro" id="IPR001789">
    <property type="entry name" value="Sig_transdc_resp-reg_receiver"/>
</dbReference>
<dbReference type="PROSITE" id="PS50110">
    <property type="entry name" value="RESPONSE_REGULATORY"/>
    <property type="match status" value="1"/>
</dbReference>
<feature type="modified residue" description="4-aspartylphosphate" evidence="8">
    <location>
        <position position="64"/>
    </location>
</feature>
<evidence type="ECO:0000256" key="6">
    <source>
        <dbReference type="ARBA" id="ARBA00023159"/>
    </source>
</evidence>
<evidence type="ECO:0000259" key="10">
    <source>
        <dbReference type="PROSITE" id="PS50110"/>
    </source>
</evidence>
<dbReference type="PROSITE" id="PS50045">
    <property type="entry name" value="SIGMA54_INTERACT_4"/>
    <property type="match status" value="1"/>
</dbReference>
<dbReference type="RefSeq" id="WP_182167847.1">
    <property type="nucleotide sequence ID" value="NZ_JACFXV010000065.1"/>
</dbReference>
<dbReference type="PROSITE" id="PS00676">
    <property type="entry name" value="SIGMA54_INTERACT_2"/>
    <property type="match status" value="1"/>
</dbReference>
<dbReference type="Pfam" id="PF02954">
    <property type="entry name" value="HTH_8"/>
    <property type="match status" value="1"/>
</dbReference>
<dbReference type="GO" id="GO:0043565">
    <property type="term" value="F:sequence-specific DNA binding"/>
    <property type="evidence" value="ECO:0007669"/>
    <property type="project" value="InterPro"/>
</dbReference>
<organism evidence="11 12">
    <name type="scientific">Stappia albiluteola</name>
    <dbReference type="NCBI Taxonomy" id="2758565"/>
    <lineage>
        <taxon>Bacteria</taxon>
        <taxon>Pseudomonadati</taxon>
        <taxon>Pseudomonadota</taxon>
        <taxon>Alphaproteobacteria</taxon>
        <taxon>Hyphomicrobiales</taxon>
        <taxon>Stappiaceae</taxon>
        <taxon>Stappia</taxon>
    </lineage>
</organism>
<dbReference type="Pfam" id="PF00158">
    <property type="entry name" value="Sigma54_activat"/>
    <property type="match status" value="1"/>
</dbReference>
<evidence type="ECO:0000256" key="3">
    <source>
        <dbReference type="ARBA" id="ARBA00023012"/>
    </source>
</evidence>
<dbReference type="Gene3D" id="3.40.50.300">
    <property type="entry name" value="P-loop containing nucleotide triphosphate hydrolases"/>
    <property type="match status" value="1"/>
</dbReference>
<evidence type="ECO:0000256" key="2">
    <source>
        <dbReference type="ARBA" id="ARBA00022840"/>
    </source>
</evidence>
<dbReference type="Proteomes" id="UP000541109">
    <property type="component" value="Unassembled WGS sequence"/>
</dbReference>
<dbReference type="InterPro" id="IPR027417">
    <property type="entry name" value="P-loop_NTPase"/>
</dbReference>
<keyword evidence="1" id="KW-0547">Nucleotide-binding</keyword>
<evidence type="ECO:0000256" key="1">
    <source>
        <dbReference type="ARBA" id="ARBA00022741"/>
    </source>
</evidence>
<feature type="domain" description="Response regulatory" evidence="10">
    <location>
        <begin position="12"/>
        <end position="127"/>
    </location>
</feature>
<dbReference type="SMART" id="SM00382">
    <property type="entry name" value="AAA"/>
    <property type="match status" value="1"/>
</dbReference>
<keyword evidence="5" id="KW-0238">DNA-binding</keyword>
<dbReference type="InterPro" id="IPR058031">
    <property type="entry name" value="AAA_lid_NorR"/>
</dbReference>
<dbReference type="PROSITE" id="PS00688">
    <property type="entry name" value="SIGMA54_INTERACT_3"/>
    <property type="match status" value="1"/>
</dbReference>
<name>A0A839AIQ9_9HYPH</name>
<evidence type="ECO:0000313" key="12">
    <source>
        <dbReference type="Proteomes" id="UP000541109"/>
    </source>
</evidence>
<keyword evidence="6" id="KW-0010">Activator</keyword>
<dbReference type="InterPro" id="IPR025943">
    <property type="entry name" value="Sigma_54_int_dom_ATP-bd_2"/>
</dbReference>
<dbReference type="GO" id="GO:0006355">
    <property type="term" value="P:regulation of DNA-templated transcription"/>
    <property type="evidence" value="ECO:0007669"/>
    <property type="project" value="InterPro"/>
</dbReference>
<evidence type="ECO:0000256" key="7">
    <source>
        <dbReference type="ARBA" id="ARBA00023163"/>
    </source>
</evidence>
<dbReference type="Gene3D" id="3.40.50.2300">
    <property type="match status" value="1"/>
</dbReference>
<evidence type="ECO:0000256" key="5">
    <source>
        <dbReference type="ARBA" id="ARBA00023125"/>
    </source>
</evidence>
<dbReference type="InterPro" id="IPR009057">
    <property type="entry name" value="Homeodomain-like_sf"/>
</dbReference>
<dbReference type="SUPFAM" id="SSF52172">
    <property type="entry name" value="CheY-like"/>
    <property type="match status" value="1"/>
</dbReference>
<dbReference type="Gene3D" id="1.10.10.60">
    <property type="entry name" value="Homeodomain-like"/>
    <property type="match status" value="1"/>
</dbReference>
<dbReference type="Pfam" id="PF25601">
    <property type="entry name" value="AAA_lid_14"/>
    <property type="match status" value="1"/>
</dbReference>
<feature type="domain" description="Sigma-54 factor interaction" evidence="9">
    <location>
        <begin position="165"/>
        <end position="380"/>
    </location>
</feature>
<gene>
    <name evidence="11" type="ORF">H2509_17950</name>
</gene>
<keyword evidence="8" id="KW-0597">Phosphoprotein</keyword>
<dbReference type="InterPro" id="IPR003593">
    <property type="entry name" value="AAA+_ATPase"/>
</dbReference>
<dbReference type="EMBL" id="JACFXV010000065">
    <property type="protein sequence ID" value="MBA5779015.1"/>
    <property type="molecule type" value="Genomic_DNA"/>
</dbReference>
<evidence type="ECO:0000313" key="11">
    <source>
        <dbReference type="EMBL" id="MBA5779015.1"/>
    </source>
</evidence>
<dbReference type="GO" id="GO:0005524">
    <property type="term" value="F:ATP binding"/>
    <property type="evidence" value="ECO:0007669"/>
    <property type="project" value="UniProtKB-KW"/>
</dbReference>
<dbReference type="SUPFAM" id="SSF46689">
    <property type="entry name" value="Homeodomain-like"/>
    <property type="match status" value="1"/>
</dbReference>
<sequence>MDPMHGRGLPIRLAVLDAGGTTVDLASRVVAKLGRPSEDALVFRDKASLFITCLQARPDLFFIDIDCLGDEGELARLAAQHPDAFLVATASRGGVSRMFAVLEAGAHEFLTPPFDTAQIAATIELRLAQRMRGTRRPASTSAGGDLHETRAELPALQAEPAFDAFVGNSARMKAVYAQIERISASNAPVFITGETGSGKEMCARAIHSRSNRAGQPFVVFDGSADADDQANCSLFGGPHGARGAFELADGGTLFLDEVSELELSTQSRLLQFLQTGEAGAAESNVRLICSTSRNPAEEIAQGRLREDLFYRLHVLTVKMPPLRERRDDILSLAAFFLRQASAQEGRAFTRLDAAAQECLVTYEWPGNVRQLENTIRQAVVMNEGSILRPTMLPALLGAGEGASSQLRGPVLHRTWSRQLPQPIPTVEPLWMQERRIIEDALNAFDGNISQAAAALEISPSTIYRKKQSWAERLVG</sequence>
<protein>
    <submittedName>
        <fullName evidence="11">Sigma-54-dependent Fis family transcriptional regulator</fullName>
    </submittedName>
</protein>
<keyword evidence="3" id="KW-0902">Two-component regulatory system</keyword>
<keyword evidence="7" id="KW-0804">Transcription</keyword>
<dbReference type="PANTHER" id="PTHR32071:SF117">
    <property type="entry name" value="PTS-DEPENDENT DIHYDROXYACETONE KINASE OPERON REGULATORY PROTEIN-RELATED"/>
    <property type="match status" value="1"/>
</dbReference>
<accession>A0A839AIQ9</accession>
<dbReference type="PANTHER" id="PTHR32071">
    <property type="entry name" value="TRANSCRIPTIONAL REGULATORY PROTEIN"/>
    <property type="match status" value="1"/>
</dbReference>
<proteinExistence type="predicted"/>
<keyword evidence="4" id="KW-0805">Transcription regulation</keyword>
<comment type="caution">
    <text evidence="11">The sequence shown here is derived from an EMBL/GenBank/DDBJ whole genome shotgun (WGS) entry which is preliminary data.</text>
</comment>
<evidence type="ECO:0000256" key="8">
    <source>
        <dbReference type="PROSITE-ProRule" id="PRU00169"/>
    </source>
</evidence>
<dbReference type="CDD" id="cd00009">
    <property type="entry name" value="AAA"/>
    <property type="match status" value="1"/>
</dbReference>
<dbReference type="InterPro" id="IPR002197">
    <property type="entry name" value="HTH_Fis"/>
</dbReference>
<keyword evidence="2" id="KW-0067">ATP-binding</keyword>
<dbReference type="AlphaFoldDB" id="A0A839AIQ9"/>
<dbReference type="SUPFAM" id="SSF52540">
    <property type="entry name" value="P-loop containing nucleoside triphosphate hydrolases"/>
    <property type="match status" value="1"/>
</dbReference>
<dbReference type="InterPro" id="IPR011006">
    <property type="entry name" value="CheY-like_superfamily"/>
</dbReference>
<reference evidence="11 12" key="1">
    <citation type="submission" date="2020-07" db="EMBL/GenBank/DDBJ databases">
        <title>Stappia sp., F7233, whole genome shotgun sequencing project.</title>
        <authorList>
            <person name="Jiang S."/>
            <person name="Liu Z.W."/>
            <person name="Du Z.J."/>
        </authorList>
    </citation>
    <scope>NUCLEOTIDE SEQUENCE [LARGE SCALE GENOMIC DNA]</scope>
    <source>
        <strain evidence="11 12">F7233</strain>
    </source>
</reference>
<evidence type="ECO:0000259" key="9">
    <source>
        <dbReference type="PROSITE" id="PS50045"/>
    </source>
</evidence>
<dbReference type="GO" id="GO:0000160">
    <property type="term" value="P:phosphorelay signal transduction system"/>
    <property type="evidence" value="ECO:0007669"/>
    <property type="project" value="UniProtKB-KW"/>
</dbReference>